<protein>
    <submittedName>
        <fullName evidence="1">Uncharacterized protein</fullName>
    </submittedName>
</protein>
<proteinExistence type="predicted"/>
<evidence type="ECO:0000313" key="1">
    <source>
        <dbReference type="EMBL" id="ORY41727.1"/>
    </source>
</evidence>
<dbReference type="OrthoDB" id="1862401at2759"/>
<evidence type="ECO:0000313" key="2">
    <source>
        <dbReference type="Proteomes" id="UP000193642"/>
    </source>
</evidence>
<dbReference type="Proteomes" id="UP000193642">
    <property type="component" value="Unassembled WGS sequence"/>
</dbReference>
<dbReference type="InterPro" id="IPR023213">
    <property type="entry name" value="CAT-like_dom_sf"/>
</dbReference>
<sequence length="281" mass="31360">MVADITTCFHFLKSMELDLNSPILPSPVATYNPSDSEIKMEIRSKLDWICASPEPPESNTTPSRLATRHILYISREKLAILKQQASNVSVSPYVSTNDALMGLLWKVFSNLPASTSTNTDVSDFFFYAQYRGMLQPPVQQETPGNLITATRTLHNLQPENNLPFIPLRRHNPSISSRISLSTPASPPHPLFPSGRLETLNWTHRFDPSFKDSHTISSFSSFAFHEFVSLGSACGCCVRAAGEFVGTACYLWGSSRGVRVRVGLTCEECDIVVRLMEEENWI</sequence>
<dbReference type="EMBL" id="MCGO01000031">
    <property type="protein sequence ID" value="ORY41727.1"/>
    <property type="molecule type" value="Genomic_DNA"/>
</dbReference>
<accession>A0A1Y2C4B3</accession>
<reference evidence="1 2" key="1">
    <citation type="submission" date="2016-07" db="EMBL/GenBank/DDBJ databases">
        <title>Pervasive Adenine N6-methylation of Active Genes in Fungi.</title>
        <authorList>
            <consortium name="DOE Joint Genome Institute"/>
            <person name="Mondo S.J."/>
            <person name="Dannebaum R.O."/>
            <person name="Kuo R.C."/>
            <person name="Labutti K."/>
            <person name="Haridas S."/>
            <person name="Kuo A."/>
            <person name="Salamov A."/>
            <person name="Ahrendt S.R."/>
            <person name="Lipzen A."/>
            <person name="Sullivan W."/>
            <person name="Andreopoulos W.B."/>
            <person name="Clum A."/>
            <person name="Lindquist E."/>
            <person name="Daum C."/>
            <person name="Ramamoorthy G.K."/>
            <person name="Gryganskyi A."/>
            <person name="Culley D."/>
            <person name="Magnuson J.K."/>
            <person name="James T.Y."/>
            <person name="O'Malley M.A."/>
            <person name="Stajich J.E."/>
            <person name="Spatafora J.W."/>
            <person name="Visel A."/>
            <person name="Grigoriev I.V."/>
        </authorList>
    </citation>
    <scope>NUCLEOTIDE SEQUENCE [LARGE SCALE GENOMIC DNA]</scope>
    <source>
        <strain evidence="1 2">JEL800</strain>
    </source>
</reference>
<keyword evidence="2" id="KW-1185">Reference proteome</keyword>
<dbReference type="AlphaFoldDB" id="A0A1Y2C4B3"/>
<organism evidence="1 2">
    <name type="scientific">Rhizoclosmatium globosum</name>
    <dbReference type="NCBI Taxonomy" id="329046"/>
    <lineage>
        <taxon>Eukaryota</taxon>
        <taxon>Fungi</taxon>
        <taxon>Fungi incertae sedis</taxon>
        <taxon>Chytridiomycota</taxon>
        <taxon>Chytridiomycota incertae sedis</taxon>
        <taxon>Chytridiomycetes</taxon>
        <taxon>Chytridiales</taxon>
        <taxon>Chytriomycetaceae</taxon>
        <taxon>Rhizoclosmatium</taxon>
    </lineage>
</organism>
<dbReference type="Gene3D" id="3.30.559.10">
    <property type="entry name" value="Chloramphenicol acetyltransferase-like domain"/>
    <property type="match status" value="1"/>
</dbReference>
<dbReference type="Pfam" id="PF02458">
    <property type="entry name" value="Transferase"/>
    <property type="match status" value="1"/>
</dbReference>
<name>A0A1Y2C4B3_9FUNG</name>
<gene>
    <name evidence="1" type="ORF">BCR33DRAFT_718849</name>
</gene>
<comment type="caution">
    <text evidence="1">The sequence shown here is derived from an EMBL/GenBank/DDBJ whole genome shotgun (WGS) entry which is preliminary data.</text>
</comment>